<comment type="caution">
    <text evidence="3">The sequence shown here is derived from an EMBL/GenBank/DDBJ whole genome shotgun (WGS) entry which is preliminary data.</text>
</comment>
<dbReference type="Gene3D" id="2.60.40.4070">
    <property type="match status" value="1"/>
</dbReference>
<evidence type="ECO:0000313" key="3">
    <source>
        <dbReference type="EMBL" id="CUT03692.1"/>
    </source>
</evidence>
<dbReference type="InterPro" id="IPR013783">
    <property type="entry name" value="Ig-like_fold"/>
</dbReference>
<feature type="domain" description="LTD" evidence="2">
    <location>
        <begin position="141"/>
        <end position="257"/>
    </location>
</feature>
<feature type="region of interest" description="Disordered" evidence="1">
    <location>
        <begin position="825"/>
        <end position="853"/>
    </location>
</feature>
<dbReference type="InterPro" id="IPR036415">
    <property type="entry name" value="Lamin_tail_dom_sf"/>
</dbReference>
<evidence type="ECO:0000256" key="1">
    <source>
        <dbReference type="SAM" id="MobiDB-lite"/>
    </source>
</evidence>
<name>A0A916LKY6_KRYT1</name>
<dbReference type="PANTHER" id="PTHR42834">
    <property type="entry name" value="ENDONUCLEASE/EXONUCLEASE/PHOSPHATASE FAMILY PROTEIN (AFU_ORTHOLOGUE AFUA_3G09210)"/>
    <property type="match status" value="1"/>
</dbReference>
<organism evidence="3 4">
    <name type="scientific">Kryptobacter tengchongensis</name>
    <dbReference type="NCBI Taxonomy" id="1643429"/>
    <lineage>
        <taxon>Bacteria</taxon>
        <taxon>Pseudomonadati</taxon>
        <taxon>Candidatus Kryptoniota</taxon>
        <taxon>Candidatus Kryptobacter</taxon>
    </lineage>
</organism>
<accession>A0A916LKY6</accession>
<dbReference type="Gene3D" id="2.60.40.10">
    <property type="entry name" value="Immunoglobulins"/>
    <property type="match status" value="3"/>
</dbReference>
<dbReference type="PROSITE" id="PS51841">
    <property type="entry name" value="LTD"/>
    <property type="match status" value="3"/>
</dbReference>
<feature type="domain" description="LTD" evidence="2">
    <location>
        <begin position="414"/>
        <end position="517"/>
    </location>
</feature>
<dbReference type="PANTHER" id="PTHR42834:SF1">
    <property type="entry name" value="ENDONUCLEASE_EXONUCLEASE_PHOSPHATASE FAMILY PROTEIN (AFU_ORTHOLOGUE AFUA_3G09210)"/>
    <property type="match status" value="1"/>
</dbReference>
<dbReference type="EMBL" id="CZVV01000096">
    <property type="protein sequence ID" value="CUT03692.1"/>
    <property type="molecule type" value="Genomic_DNA"/>
</dbReference>
<dbReference type="InterPro" id="IPR001322">
    <property type="entry name" value="Lamin_tail_dom"/>
</dbReference>
<dbReference type="Proteomes" id="UP000243105">
    <property type="component" value="Unassembled WGS sequence"/>
</dbReference>
<dbReference type="Gene3D" id="2.60.40.1260">
    <property type="entry name" value="Lamin Tail domain"/>
    <property type="match status" value="3"/>
</dbReference>
<dbReference type="SUPFAM" id="SSF74853">
    <property type="entry name" value="Lamin A/C globular tail domain"/>
    <property type="match status" value="3"/>
</dbReference>
<dbReference type="AlphaFoldDB" id="A0A916LKY6"/>
<evidence type="ECO:0000313" key="4">
    <source>
        <dbReference type="Proteomes" id="UP000243105"/>
    </source>
</evidence>
<feature type="compositionally biased region" description="Low complexity" evidence="1">
    <location>
        <begin position="831"/>
        <end position="842"/>
    </location>
</feature>
<proteinExistence type="predicted"/>
<gene>
    <name evidence="3" type="ORF">JGI25_01269</name>
</gene>
<feature type="domain" description="LTD" evidence="2">
    <location>
        <begin position="683"/>
        <end position="807"/>
    </location>
</feature>
<sequence length="969" mass="109074">MKSTWGISTDPERSTPGRKNSIMAKFNDVGIKNFTIEPAQIFQGESFKVKATIYNFGINPIQNFTVEFYVDLNKDSIFQNNEKLSEFTSLQTLESTDSILTELNIDGLLSGVYKSLLNISFPDDENTSNNFLSKSITILPPPLSFNSIVINEIMYAPRSPEPEWVELYNRTEQPINLKDWKIGDSQTLRTINSDFAINPNDFALIASKDTIFSIYPWLSSNANKVLILSLPALNNDEDAVRIYDQYGNLIDSVYYSSSMGGTNGFSLERISVEQSSNLTSNWGTSKNPFGATPLLKNSLTQKDKDLSITNVIFSHPAFKSIPVEIKVIVKNIGKLSSDNFSIKLFNDENLDKIPQQNELIDEISHFSSLMPNDSTIINFIFTPAKVKVYNLITSIFYTEDEDTLNNNFIFNLEVSYPEKTILINEIMFAPVGDEPEWVEIYNASNDTVNLKNWQISDASSKAIITKSDFFIHPNEYLILSKDSAILNFYSIPSNVIILSLPMLNNSGDAVAIYDYTGAKIDSVYYFGNWGKTGTSIERIDFDEPSTDSSNWTIPPDSIKATPGKENFSKRKNFDLKIKSLIIPSSINYNESLIAHLTVQNVGLNQVNKFEVKVYKDSNLDSIPNENELILAQNFQIMLNKKDSILTSLEISNLEPGENILIFFVDLPSDENLKNNIIIKKINASFPQNCLVINEIMFEPLPGYCEYIELFNRSDKPINLKNWKFNDMRSQDGKANFITISSTDFIINPGEYLVLASDSTFYRYFSSGDLLDFKFVIFNKSLSLNNDFDDIVITDLTGKIIDSVRYFSNWHSSMILDRRGRSLEKVNPNLPSSEKSSWMSSSSKIGGTPGGKNSAYTELSQQPQTTGSISVFPNPFSPDGDGFDDVCMISYHLPFNAGILNVKIFDSYGRQIKTLALNQFTNQTGNLLWDGTDDTGRAVRIGIYVVLFEAVSENGESFKQKFTVVLAKKL</sequence>
<reference evidence="3 4" key="1">
    <citation type="submission" date="2015-11" db="EMBL/GenBank/DDBJ databases">
        <authorList>
            <person name="Varghese N."/>
        </authorList>
    </citation>
    <scope>NUCLEOTIDE SEQUENCE [LARGE SCALE GENOMIC DNA]</scope>
    <source>
        <strain evidence="3 4">JGI-25</strain>
    </source>
</reference>
<evidence type="ECO:0000259" key="2">
    <source>
        <dbReference type="PROSITE" id="PS51841"/>
    </source>
</evidence>
<protein>
    <submittedName>
        <fullName evidence="3">Lamin Tail Domain</fullName>
    </submittedName>
</protein>
<dbReference type="Pfam" id="PF00932">
    <property type="entry name" value="LTD"/>
    <property type="match status" value="3"/>
</dbReference>